<accession>F8Q3U2</accession>
<dbReference type="InParanoid" id="F8Q3U2"/>
<evidence type="ECO:0000313" key="2">
    <source>
        <dbReference type="Proteomes" id="UP000008063"/>
    </source>
</evidence>
<gene>
    <name evidence="1" type="ORF">SERLA73DRAFT_75656</name>
</gene>
<dbReference type="HOGENOM" id="CLU_2868989_0_0_1"/>
<keyword evidence="2" id="KW-1185">Reference proteome</keyword>
<name>F8Q3U2_SERL3</name>
<organism evidence="2">
    <name type="scientific">Serpula lacrymans var. lacrymans (strain S7.3)</name>
    <name type="common">Dry rot fungus</name>
    <dbReference type="NCBI Taxonomy" id="936435"/>
    <lineage>
        <taxon>Eukaryota</taxon>
        <taxon>Fungi</taxon>
        <taxon>Dikarya</taxon>
        <taxon>Basidiomycota</taxon>
        <taxon>Agaricomycotina</taxon>
        <taxon>Agaricomycetes</taxon>
        <taxon>Agaricomycetidae</taxon>
        <taxon>Boletales</taxon>
        <taxon>Coniophorineae</taxon>
        <taxon>Serpulaceae</taxon>
        <taxon>Serpula</taxon>
    </lineage>
</organism>
<dbReference type="AlphaFoldDB" id="F8Q3U2"/>
<protein>
    <submittedName>
        <fullName evidence="1">Uncharacterized protein</fullName>
    </submittedName>
</protein>
<dbReference type="Proteomes" id="UP000008063">
    <property type="component" value="Unassembled WGS sequence"/>
</dbReference>
<reference evidence="2" key="1">
    <citation type="journal article" date="2011" name="Science">
        <title>The plant cell wall-decomposing machinery underlies the functional diversity of forest fungi.</title>
        <authorList>
            <person name="Eastwood D.C."/>
            <person name="Floudas D."/>
            <person name="Binder M."/>
            <person name="Majcherczyk A."/>
            <person name="Schneider P."/>
            <person name="Aerts A."/>
            <person name="Asiegbu F.O."/>
            <person name="Baker S.E."/>
            <person name="Barry K."/>
            <person name="Bendiksby M."/>
            <person name="Blumentritt M."/>
            <person name="Coutinho P.M."/>
            <person name="Cullen D."/>
            <person name="de Vries R.P."/>
            <person name="Gathman A."/>
            <person name="Goodell B."/>
            <person name="Henrissat B."/>
            <person name="Ihrmark K."/>
            <person name="Kauserud H."/>
            <person name="Kohler A."/>
            <person name="LaButti K."/>
            <person name="Lapidus A."/>
            <person name="Lavin J.L."/>
            <person name="Lee Y.-H."/>
            <person name="Lindquist E."/>
            <person name="Lilly W."/>
            <person name="Lucas S."/>
            <person name="Morin E."/>
            <person name="Murat C."/>
            <person name="Oguiza J.A."/>
            <person name="Park J."/>
            <person name="Pisabarro A.G."/>
            <person name="Riley R."/>
            <person name="Rosling A."/>
            <person name="Salamov A."/>
            <person name="Schmidt O."/>
            <person name="Schmutz J."/>
            <person name="Skrede I."/>
            <person name="Stenlid J."/>
            <person name="Wiebenga A."/>
            <person name="Xie X."/>
            <person name="Kuees U."/>
            <person name="Hibbett D.S."/>
            <person name="Hoffmeister D."/>
            <person name="Hoegberg N."/>
            <person name="Martin F."/>
            <person name="Grigoriev I.V."/>
            <person name="Watkinson S.C."/>
        </authorList>
    </citation>
    <scope>NUCLEOTIDE SEQUENCE [LARGE SCALE GENOMIC DNA]</scope>
    <source>
        <strain evidence="2">strain S7.3</strain>
    </source>
</reference>
<proteinExistence type="predicted"/>
<dbReference type="EMBL" id="GL945483">
    <property type="protein sequence ID" value="EGN96798.1"/>
    <property type="molecule type" value="Genomic_DNA"/>
</dbReference>
<sequence>MLLPSDNRGDARDDKNQMWFFVAKNSFAYCEHVQVDAIEISSSSEAYVIPGPSLRMVPGIHTLP</sequence>
<evidence type="ECO:0000313" key="1">
    <source>
        <dbReference type="EMBL" id="EGN96798.1"/>
    </source>
</evidence>